<dbReference type="EC" id="3.4.-.-" evidence="3"/>
<dbReference type="InterPro" id="IPR040234">
    <property type="entry name" value="QC/QCL"/>
</dbReference>
<dbReference type="CDD" id="cd03880">
    <property type="entry name" value="M28_QC_like"/>
    <property type="match status" value="1"/>
</dbReference>
<name>A0ABQ0GRA0_9PEZI</name>
<feature type="domain" description="Peptidase M28" evidence="4">
    <location>
        <begin position="120"/>
        <end position="344"/>
    </location>
</feature>
<dbReference type="Gene3D" id="3.40.630.10">
    <property type="entry name" value="Zn peptidases"/>
    <property type="match status" value="1"/>
</dbReference>
<keyword evidence="3" id="KW-0862">Zinc</keyword>
<dbReference type="SUPFAM" id="SSF53187">
    <property type="entry name" value="Zn-dependent exopeptidases"/>
    <property type="match status" value="1"/>
</dbReference>
<comment type="similarity">
    <text evidence="3">Belongs to the peptidase M28 family.</text>
</comment>
<gene>
    <name evidence="5" type="ORF">MFIFM68171_10464</name>
</gene>
<organism evidence="5 6">
    <name type="scientific">Madurella fahalii</name>
    <dbReference type="NCBI Taxonomy" id="1157608"/>
    <lineage>
        <taxon>Eukaryota</taxon>
        <taxon>Fungi</taxon>
        <taxon>Dikarya</taxon>
        <taxon>Ascomycota</taxon>
        <taxon>Pezizomycotina</taxon>
        <taxon>Sordariomycetes</taxon>
        <taxon>Sordariomycetidae</taxon>
        <taxon>Sordariales</taxon>
        <taxon>Sordariales incertae sedis</taxon>
        <taxon>Madurella</taxon>
    </lineage>
</organism>
<dbReference type="PANTHER" id="PTHR12283">
    <property type="entry name" value="GLUTAMINYL-PEPTIDE CYCLOTRANSFERASE"/>
    <property type="match status" value="1"/>
</dbReference>
<dbReference type="InterPro" id="IPR037457">
    <property type="entry name" value="M28_QC"/>
</dbReference>
<dbReference type="RefSeq" id="XP_070921984.1">
    <property type="nucleotide sequence ID" value="XM_071065883.1"/>
</dbReference>
<evidence type="ECO:0000256" key="3">
    <source>
        <dbReference type="RuleBase" id="RU361240"/>
    </source>
</evidence>
<reference evidence="5 6" key="1">
    <citation type="submission" date="2024-09" db="EMBL/GenBank/DDBJ databases">
        <title>Itraconazole resistance in Madurella fahalii resulting from another homologue of gene encoding cytochrome P450 14-alpha sterol demethylase (CYP51).</title>
        <authorList>
            <person name="Yoshioka I."/>
            <person name="Fahal A.H."/>
            <person name="Kaneko S."/>
            <person name="Yaguchi T."/>
        </authorList>
    </citation>
    <scope>NUCLEOTIDE SEQUENCE [LARGE SCALE GENOMIC DNA]</scope>
    <source>
        <strain evidence="5 6">IFM 68171</strain>
    </source>
</reference>
<keyword evidence="2" id="KW-0012">Acyltransferase</keyword>
<accession>A0ABQ0GRA0</accession>
<evidence type="ECO:0000259" key="4">
    <source>
        <dbReference type="Pfam" id="PF04389"/>
    </source>
</evidence>
<comment type="caution">
    <text evidence="5">The sequence shown here is derived from an EMBL/GenBank/DDBJ whole genome shotgun (WGS) entry which is preliminary data.</text>
</comment>
<keyword evidence="3" id="KW-0732">Signal</keyword>
<evidence type="ECO:0000313" key="5">
    <source>
        <dbReference type="EMBL" id="GAB1320254.1"/>
    </source>
</evidence>
<evidence type="ECO:0000313" key="6">
    <source>
        <dbReference type="Proteomes" id="UP001628179"/>
    </source>
</evidence>
<keyword evidence="1" id="KW-0808">Transferase</keyword>
<dbReference type="EMBL" id="BAAFSV010000006">
    <property type="protein sequence ID" value="GAB1320254.1"/>
    <property type="molecule type" value="Genomic_DNA"/>
</dbReference>
<dbReference type="Pfam" id="PF04389">
    <property type="entry name" value="Peptidase_M28"/>
    <property type="match status" value="1"/>
</dbReference>
<feature type="chain" id="PRO_5045011453" description="Peptide hydrolase" evidence="3">
    <location>
        <begin position="21"/>
        <end position="357"/>
    </location>
</feature>
<dbReference type="PANTHER" id="PTHR12283:SF2">
    <property type="entry name" value="PEPTIDE HYDROLASE"/>
    <property type="match status" value="1"/>
</dbReference>
<proteinExistence type="inferred from homology"/>
<protein>
    <recommendedName>
        <fullName evidence="3">Peptide hydrolase</fullName>
        <ecNumber evidence="3">3.4.-.-</ecNumber>
    </recommendedName>
</protein>
<keyword evidence="3" id="KW-0378">Hydrolase</keyword>
<keyword evidence="3" id="KW-0645">Protease</keyword>
<dbReference type="InterPro" id="IPR007484">
    <property type="entry name" value="Peptidase_M28"/>
</dbReference>
<keyword evidence="3" id="KW-0479">Metal-binding</keyword>
<evidence type="ECO:0000256" key="1">
    <source>
        <dbReference type="ARBA" id="ARBA00022679"/>
    </source>
</evidence>
<feature type="signal peptide" evidence="3">
    <location>
        <begin position="1"/>
        <end position="20"/>
    </location>
</feature>
<dbReference type="GeneID" id="98181206"/>
<evidence type="ECO:0000256" key="2">
    <source>
        <dbReference type="ARBA" id="ARBA00023315"/>
    </source>
</evidence>
<sequence length="357" mass="39899">MRLLSALLSLLLALSPFANAYTPLSDDSLRALPSPDADDFEPHSGELLAPLLIPRVPGTPGQVAAQEHFVAFFRRWLPEWQILWQNSTGTTPATGDRQIPFQNLILRREPPWTRKRPGTAAFLTLVAHYDSKIEPEGFVGATDSAAPCAVLMFVAREVEKALARLWAEGEGKVEDVGVQILLTDGEEAFVSWTDTDSLYGARALAKEWEETPYPAMSTFKNPMRQISLFVLLDLLGAQDPKIPSYFQSTHWAYKRMAALEGRLRNMGLLESKPSKPFLPESGKMATEFSKGYVGDDHVPFMARGAPVLHLIPSPFPNVWHTMEDDGDHLDIPTVRDWARIVTAFTMEWMDVQKAEPQ</sequence>
<keyword evidence="6" id="KW-1185">Reference proteome</keyword>
<dbReference type="Proteomes" id="UP001628179">
    <property type="component" value="Unassembled WGS sequence"/>
</dbReference>